<dbReference type="GO" id="GO:0006355">
    <property type="term" value="P:regulation of DNA-templated transcription"/>
    <property type="evidence" value="ECO:0007669"/>
    <property type="project" value="InterPro"/>
</dbReference>
<comment type="caution">
    <text evidence="3">The sequence shown here is derived from an EMBL/GenBank/DDBJ whole genome shotgun (WGS) entry which is preliminary data.</text>
</comment>
<name>A0A317E7A0_9PROT</name>
<organism evidence="3 4">
    <name type="scientific">Zavarzinia aquatilis</name>
    <dbReference type="NCBI Taxonomy" id="2211142"/>
    <lineage>
        <taxon>Bacteria</taxon>
        <taxon>Pseudomonadati</taxon>
        <taxon>Pseudomonadota</taxon>
        <taxon>Alphaproteobacteria</taxon>
        <taxon>Rhodospirillales</taxon>
        <taxon>Zavarziniaceae</taxon>
        <taxon>Zavarzinia</taxon>
    </lineage>
</organism>
<dbReference type="InterPro" id="IPR036388">
    <property type="entry name" value="WH-like_DNA-bd_sf"/>
</dbReference>
<evidence type="ECO:0000256" key="1">
    <source>
        <dbReference type="SAM" id="MobiDB-lite"/>
    </source>
</evidence>
<dbReference type="EMBL" id="QGLE01000005">
    <property type="protein sequence ID" value="PWR22879.1"/>
    <property type="molecule type" value="Genomic_DNA"/>
</dbReference>
<sequence>MATDSEVRHEFHRHRKQPQMVQSLLKILAHIYATSHDARHWAFILGQISESYRARGACLYTATRDSVRWLASETIEPLMSVFFGDGRWRSDPWLARAREKQLPGFLSEGDLLSDQERRASPLYSDVLARDHIAETVGALFPLPNGEIAVLRLFYGDEQSQPTLNDRHSLERLRPHIERSLVLSTQAGTQQAQATTNALEAMGLPAAVLDGDGRVLAVNPAMESLRPTIAVNRPSGRIAIADETAQRAFDLALSGAIEGSLERSSALPLRAPGKPPLVLHLIALPHDRRDFFPSSAAMLTAVPVGPLSAPSSAFLQALFALTPAEARVAQGLAEGKTLEDLATLLNVSRETLRTQLRSVFAKTGAKRQAELATMLASASFLLGRQPEGDEPKPDTPGTGKASDRARRKPRSPR</sequence>
<dbReference type="Gene3D" id="1.10.10.10">
    <property type="entry name" value="Winged helix-like DNA-binding domain superfamily/Winged helix DNA-binding domain"/>
    <property type="match status" value="1"/>
</dbReference>
<dbReference type="OrthoDB" id="5497412at2"/>
<evidence type="ECO:0000313" key="4">
    <source>
        <dbReference type="Proteomes" id="UP000245461"/>
    </source>
</evidence>
<dbReference type="CDD" id="cd06170">
    <property type="entry name" value="LuxR_C_like"/>
    <property type="match status" value="1"/>
</dbReference>
<dbReference type="PROSITE" id="PS50043">
    <property type="entry name" value="HTH_LUXR_2"/>
    <property type="match status" value="1"/>
</dbReference>
<dbReference type="Proteomes" id="UP000245461">
    <property type="component" value="Unassembled WGS sequence"/>
</dbReference>
<feature type="domain" description="HTH luxR-type" evidence="2">
    <location>
        <begin position="313"/>
        <end position="378"/>
    </location>
</feature>
<evidence type="ECO:0000259" key="2">
    <source>
        <dbReference type="PROSITE" id="PS50043"/>
    </source>
</evidence>
<dbReference type="Pfam" id="PF00196">
    <property type="entry name" value="GerE"/>
    <property type="match status" value="1"/>
</dbReference>
<proteinExistence type="predicted"/>
<dbReference type="InterPro" id="IPR000792">
    <property type="entry name" value="Tscrpt_reg_LuxR_C"/>
</dbReference>
<protein>
    <recommendedName>
        <fullName evidence="2">HTH luxR-type domain-containing protein</fullName>
    </recommendedName>
</protein>
<keyword evidence="4" id="KW-1185">Reference proteome</keyword>
<dbReference type="SMART" id="SM00421">
    <property type="entry name" value="HTH_LUXR"/>
    <property type="match status" value="1"/>
</dbReference>
<dbReference type="SUPFAM" id="SSF46894">
    <property type="entry name" value="C-terminal effector domain of the bipartite response regulators"/>
    <property type="match status" value="1"/>
</dbReference>
<reference evidence="3 4" key="1">
    <citation type="submission" date="2018-05" db="EMBL/GenBank/DDBJ databases">
        <title>Zavarzinia sp. HR-AS.</title>
        <authorList>
            <person name="Lee Y."/>
            <person name="Jeon C.O."/>
        </authorList>
    </citation>
    <scope>NUCLEOTIDE SEQUENCE [LARGE SCALE GENOMIC DNA]</scope>
    <source>
        <strain evidence="3 4">HR-AS</strain>
    </source>
</reference>
<accession>A0A317E7A0</accession>
<evidence type="ECO:0000313" key="3">
    <source>
        <dbReference type="EMBL" id="PWR22879.1"/>
    </source>
</evidence>
<dbReference type="GO" id="GO:0003677">
    <property type="term" value="F:DNA binding"/>
    <property type="evidence" value="ECO:0007669"/>
    <property type="project" value="InterPro"/>
</dbReference>
<dbReference type="AlphaFoldDB" id="A0A317E7A0"/>
<feature type="region of interest" description="Disordered" evidence="1">
    <location>
        <begin position="381"/>
        <end position="412"/>
    </location>
</feature>
<dbReference type="InterPro" id="IPR016032">
    <property type="entry name" value="Sig_transdc_resp-reg_C-effctor"/>
</dbReference>
<gene>
    <name evidence="3" type="ORF">DKG74_10690</name>
</gene>